<dbReference type="EMBL" id="AP009049">
    <property type="protein sequence ID" value="BAH05301.1"/>
    <property type="molecule type" value="Genomic_DNA"/>
</dbReference>
<dbReference type="KEGG" id="ckr:CKR_0250"/>
<sequence>MMDMDVDIKKAEEKIKYLSSDPETLALYKARERSLHERANMISSAKEEGREEGANEKAIESAINFLRLGINEEIVAKGTGLTIEKVIDLKNR</sequence>
<evidence type="ECO:0000313" key="1">
    <source>
        <dbReference type="EMBL" id="BAH05301.1"/>
    </source>
</evidence>
<dbReference type="HOGENOM" id="CLU_057504_5_2_9"/>
<proteinExistence type="predicted"/>
<protein>
    <recommendedName>
        <fullName evidence="3">Transposase</fullName>
    </recommendedName>
</protein>
<accession>B9DYH6</accession>
<organism evidence="1 2">
    <name type="scientific">Clostridium kluyveri (strain NBRC 12016)</name>
    <dbReference type="NCBI Taxonomy" id="583346"/>
    <lineage>
        <taxon>Bacteria</taxon>
        <taxon>Bacillati</taxon>
        <taxon>Bacillota</taxon>
        <taxon>Clostridia</taxon>
        <taxon>Eubacteriales</taxon>
        <taxon>Clostridiaceae</taxon>
        <taxon>Clostridium</taxon>
    </lineage>
</organism>
<name>B9DYH6_CLOK1</name>
<dbReference type="Proteomes" id="UP000007969">
    <property type="component" value="Chromosome"/>
</dbReference>
<dbReference type="AlphaFoldDB" id="B9DYH6"/>
<evidence type="ECO:0000313" key="2">
    <source>
        <dbReference type="Proteomes" id="UP000007969"/>
    </source>
</evidence>
<evidence type="ECO:0008006" key="3">
    <source>
        <dbReference type="Google" id="ProtNLM"/>
    </source>
</evidence>
<gene>
    <name evidence="1" type="ordered locus">CKR_0250</name>
</gene>
<reference evidence="2" key="1">
    <citation type="submission" date="2005-09" db="EMBL/GenBank/DDBJ databases">
        <title>Complete genome sequence of Clostridium kluyveri and comparative genomics of Clostridia species.</title>
        <authorList>
            <person name="Inui M."/>
            <person name="Nonaka H."/>
            <person name="Shinoda Y."/>
            <person name="Ikenaga Y."/>
            <person name="Abe M."/>
            <person name="Naito K."/>
            <person name="Vertes A.A."/>
            <person name="Yukawa H."/>
        </authorList>
    </citation>
    <scope>NUCLEOTIDE SEQUENCE [LARGE SCALE GENOMIC DNA]</scope>
    <source>
        <strain evidence="2">NBRC 12016</strain>
    </source>
</reference>